<evidence type="ECO:0000313" key="2">
    <source>
        <dbReference type="EMBL" id="CAD7195829.1"/>
    </source>
</evidence>
<feature type="region of interest" description="Disordered" evidence="1">
    <location>
        <begin position="175"/>
        <end position="240"/>
    </location>
</feature>
<evidence type="ECO:0000256" key="1">
    <source>
        <dbReference type="SAM" id="MobiDB-lite"/>
    </source>
</evidence>
<accession>A0A7R8VF22</accession>
<protein>
    <submittedName>
        <fullName evidence="2">Uncharacterized protein</fullName>
    </submittedName>
</protein>
<organism evidence="2">
    <name type="scientific">Timema douglasi</name>
    <name type="common">Walking stick</name>
    <dbReference type="NCBI Taxonomy" id="61478"/>
    <lineage>
        <taxon>Eukaryota</taxon>
        <taxon>Metazoa</taxon>
        <taxon>Ecdysozoa</taxon>
        <taxon>Arthropoda</taxon>
        <taxon>Hexapoda</taxon>
        <taxon>Insecta</taxon>
        <taxon>Pterygota</taxon>
        <taxon>Neoptera</taxon>
        <taxon>Polyneoptera</taxon>
        <taxon>Phasmatodea</taxon>
        <taxon>Timematodea</taxon>
        <taxon>Timematoidea</taxon>
        <taxon>Timematidae</taxon>
        <taxon>Timema</taxon>
    </lineage>
</organism>
<name>A0A7R8VF22_TIMDO</name>
<dbReference type="EMBL" id="OA564906">
    <property type="protein sequence ID" value="CAD7195829.1"/>
    <property type="molecule type" value="Genomic_DNA"/>
</dbReference>
<dbReference type="AlphaFoldDB" id="A0A7R8VF22"/>
<feature type="compositionally biased region" description="Polar residues" evidence="1">
    <location>
        <begin position="195"/>
        <end position="206"/>
    </location>
</feature>
<proteinExistence type="predicted"/>
<reference evidence="2" key="1">
    <citation type="submission" date="2020-11" db="EMBL/GenBank/DDBJ databases">
        <authorList>
            <person name="Tran Van P."/>
        </authorList>
    </citation>
    <scope>NUCLEOTIDE SEQUENCE</scope>
</reference>
<sequence>MVASASAGGGSRLEWLSSLGELESFYTGRGQENALQRIPDSLIECYNTSTGLNNKENLLPMTLQTLLSILRKVEDSEEGRNLNLLSLSTSILHRFKLDGIERNPKVLETSGVIPYSVAGIQFYKHKILLTKLIPQNNYKFPNETLTPIERRGDEGTTCNKLSTSSLVSPFFRRKRQAEVESESGSGSGGLVGPATESTNTPSSTGVSKLHDETSTSLTATEEYPGKEIDSEDIEVIPEEKPRGSSSFSIVVVDDENIISHINAGSSGKYVEAVDHEDSDVIQEDVNSDNDDSSVLEIPDVVNRQTTSSVLSDCPVENGVIHTKWGAVSISSVIAGIVSGLETQTVSLENLVFANDRANSLQEAIAASAQGVDNRWSATISGDLAEMVLHQGPLGQMKIGAVGGWNNTGIPRWYFIQSKDDTNNPMTDPDIRGGIDGLTLARNIMTWQSQATGLRLSEVLDLYYSETGLFQNRFRACQRKNNFAGVAPSSEMEPQTTSFAVVLDPQSLTPALLSYNVISNYSSVASRQLVTYVPSGLQDPLCTSSRTSGDSSSTNSSSVNPGLDLVLVVDTAWDFTYIQQLLSLVMREIQVDQYFSNITVLAGSNLVPLVNSTNSHSVFFSNLTQANYSSVPSGFDLRQALGSHLLTYFRQKMDDERRLNIAGGLASAVLFIPPQGYSISDADLQASINSFQNFKLRVPDVKFFYLVTGNGARFNNLVDDHNRDILTLNTGLTALETTSSSISQALSRVQRRIINSNCGSDWQHRSYTSAQFSDAIDPSTVNIYRLHANYFFSSTSGKIKVQGSGSGSLRVCSSRRSEFPHNVSTSDVSCKVINSDSYEISLSSACEGYTYISQCPPLYLSVESTSEPTVFLCATRSICRFVGNVQYTISHQDLGCAAGICRLLANPFLLCSTIIIIVSTHFFSQ</sequence>
<gene>
    <name evidence="2" type="ORF">TDIB3V08_LOCUS2202</name>
</gene>